<dbReference type="PANTHER" id="PTHR20858:SF17">
    <property type="entry name" value="HYDROXYMETHYLPYRIMIDINE_PHOSPHOMETHYLPYRIMIDINE KINASE THI20-RELATED"/>
    <property type="match status" value="1"/>
</dbReference>
<evidence type="ECO:0000313" key="4">
    <source>
        <dbReference type="EMBL" id="OQP59788.1"/>
    </source>
</evidence>
<gene>
    <name evidence="4" type="ORF">A4R26_20550</name>
</gene>
<dbReference type="Proteomes" id="UP000192276">
    <property type="component" value="Unassembled WGS sequence"/>
</dbReference>
<sequence length="251" mass="27117">MQSPRPYVLTIAGFDPSAGAGVLADCKTFEQLEVYGFGVCTALTVQTDDKFIKLHWLSAEQIIEQLQPLIGKFDIVACKIGIIHSPETLIEVIRFLKAHNPAIQIIWDPVLKASAGYDFHSPDTFHSLEAILAAVTLVTPNYNELLQLQSIANESLVKDDRALFCAVLLKGGHRADSLGTDTLYEPAGSTVISAGVAHAFPKHGSGCVLAAAITAHLAKGESLREACRLAKNYVETFLNSNQSLLGYHTVC</sequence>
<organism evidence="4 5">
    <name type="scientific">Niastella populi</name>
    <dbReference type="NCBI Taxonomy" id="550983"/>
    <lineage>
        <taxon>Bacteria</taxon>
        <taxon>Pseudomonadati</taxon>
        <taxon>Bacteroidota</taxon>
        <taxon>Chitinophagia</taxon>
        <taxon>Chitinophagales</taxon>
        <taxon>Chitinophagaceae</taxon>
        <taxon>Niastella</taxon>
    </lineage>
</organism>
<evidence type="ECO:0000313" key="5">
    <source>
        <dbReference type="Proteomes" id="UP000192276"/>
    </source>
</evidence>
<comment type="pathway">
    <text evidence="1">Cofactor biosynthesis; thiamine diphosphate biosynthesis.</text>
</comment>
<dbReference type="GO" id="GO:0008972">
    <property type="term" value="F:phosphomethylpyrimidine kinase activity"/>
    <property type="evidence" value="ECO:0007669"/>
    <property type="project" value="InterPro"/>
</dbReference>
<dbReference type="GO" id="GO:0008902">
    <property type="term" value="F:hydroxymethylpyrimidine kinase activity"/>
    <property type="evidence" value="ECO:0007669"/>
    <property type="project" value="UniProtKB-EC"/>
</dbReference>
<keyword evidence="4" id="KW-0418">Kinase</keyword>
<feature type="domain" description="Pyridoxamine kinase/Phosphomethylpyrimidine kinase" evidence="3">
    <location>
        <begin position="15"/>
        <end position="242"/>
    </location>
</feature>
<keyword evidence="4" id="KW-0808">Transferase</keyword>
<dbReference type="EMBL" id="LWBP01000167">
    <property type="protein sequence ID" value="OQP59788.1"/>
    <property type="molecule type" value="Genomic_DNA"/>
</dbReference>
<evidence type="ECO:0000256" key="1">
    <source>
        <dbReference type="ARBA" id="ARBA00004948"/>
    </source>
</evidence>
<dbReference type="SUPFAM" id="SSF53613">
    <property type="entry name" value="Ribokinase-like"/>
    <property type="match status" value="1"/>
</dbReference>
<dbReference type="EC" id="2.7.1.49" evidence="2"/>
<evidence type="ECO:0000259" key="3">
    <source>
        <dbReference type="Pfam" id="PF08543"/>
    </source>
</evidence>
<dbReference type="InterPro" id="IPR004399">
    <property type="entry name" value="HMP/HMP-P_kinase_dom"/>
</dbReference>
<protein>
    <recommendedName>
        <fullName evidence="2">hydroxymethylpyrimidine kinase</fullName>
        <ecNumber evidence="2">2.7.1.49</ecNumber>
    </recommendedName>
</protein>
<dbReference type="Gene3D" id="3.40.1190.20">
    <property type="match status" value="1"/>
</dbReference>
<comment type="caution">
    <text evidence="4">The sequence shown here is derived from an EMBL/GenBank/DDBJ whole genome shotgun (WGS) entry which is preliminary data.</text>
</comment>
<dbReference type="OrthoDB" id="9810880at2"/>
<dbReference type="Pfam" id="PF08543">
    <property type="entry name" value="Phos_pyr_kin"/>
    <property type="match status" value="1"/>
</dbReference>
<dbReference type="InterPro" id="IPR029056">
    <property type="entry name" value="Ribokinase-like"/>
</dbReference>
<keyword evidence="5" id="KW-1185">Reference proteome</keyword>
<dbReference type="CDD" id="cd01169">
    <property type="entry name" value="HMPP_kinase"/>
    <property type="match status" value="1"/>
</dbReference>
<dbReference type="STRING" id="550983.A4R26_20550"/>
<dbReference type="GO" id="GO:0005829">
    <property type="term" value="C:cytosol"/>
    <property type="evidence" value="ECO:0007669"/>
    <property type="project" value="TreeGrafter"/>
</dbReference>
<dbReference type="PANTHER" id="PTHR20858">
    <property type="entry name" value="PHOSPHOMETHYLPYRIMIDINE KINASE"/>
    <property type="match status" value="1"/>
</dbReference>
<name>A0A1V9FN76_9BACT</name>
<reference evidence="5" key="1">
    <citation type="submission" date="2016-04" db="EMBL/GenBank/DDBJ databases">
        <authorList>
            <person name="Chen L."/>
            <person name="Zhuang W."/>
            <person name="Wang G."/>
        </authorList>
    </citation>
    <scope>NUCLEOTIDE SEQUENCE [LARGE SCALE GENOMIC DNA]</scope>
    <source>
        <strain evidence="5">208</strain>
    </source>
</reference>
<dbReference type="RefSeq" id="WP_081164465.1">
    <property type="nucleotide sequence ID" value="NZ_LWBP01000167.1"/>
</dbReference>
<dbReference type="GO" id="GO:0009228">
    <property type="term" value="P:thiamine biosynthetic process"/>
    <property type="evidence" value="ECO:0007669"/>
    <property type="project" value="InterPro"/>
</dbReference>
<evidence type="ECO:0000256" key="2">
    <source>
        <dbReference type="ARBA" id="ARBA00012135"/>
    </source>
</evidence>
<proteinExistence type="predicted"/>
<dbReference type="AlphaFoldDB" id="A0A1V9FN76"/>
<dbReference type="InterPro" id="IPR013749">
    <property type="entry name" value="PM/HMP-P_kinase-1"/>
</dbReference>
<accession>A0A1V9FN76</accession>